<protein>
    <submittedName>
        <fullName evidence="7">Cytochrome c</fullName>
    </submittedName>
</protein>
<dbReference type="AlphaFoldDB" id="A0A5D0G0K5"/>
<evidence type="ECO:0000256" key="3">
    <source>
        <dbReference type="ARBA" id="ARBA00023004"/>
    </source>
</evidence>
<evidence type="ECO:0000313" key="8">
    <source>
        <dbReference type="Proteomes" id="UP000324550"/>
    </source>
</evidence>
<dbReference type="PROSITE" id="PS51007">
    <property type="entry name" value="CYTC"/>
    <property type="match status" value="1"/>
</dbReference>
<name>A0A5D0G0K5_9FLAO</name>
<dbReference type="GO" id="GO:0020037">
    <property type="term" value="F:heme binding"/>
    <property type="evidence" value="ECO:0007669"/>
    <property type="project" value="InterPro"/>
</dbReference>
<keyword evidence="5" id="KW-0472">Membrane</keyword>
<dbReference type="GO" id="GO:0046872">
    <property type="term" value="F:metal ion binding"/>
    <property type="evidence" value="ECO:0007669"/>
    <property type="project" value="UniProtKB-KW"/>
</dbReference>
<evidence type="ECO:0000256" key="4">
    <source>
        <dbReference type="PROSITE-ProRule" id="PRU00433"/>
    </source>
</evidence>
<accession>A0A5D0G0K5</accession>
<reference evidence="7 8" key="1">
    <citation type="submission" date="2019-08" db="EMBL/GenBank/DDBJ databases">
        <title>Formosa sediminis sp. nov., isolated from marine sediment.</title>
        <authorList>
            <person name="Cao W.R."/>
        </authorList>
    </citation>
    <scope>NUCLEOTIDE SEQUENCE [LARGE SCALE GENOMIC DNA]</scope>
    <source>
        <strain evidence="7 8">1494</strain>
    </source>
</reference>
<keyword evidence="5" id="KW-0812">Transmembrane</keyword>
<sequence>MTKKTTYNFLIITILITFFAVFNGFIYTSNENENPVKLTEQAMHGQRLWQENNCWSCHQTYGLGGYLGPDLTNIYSAENKGPSYIKAFLNSGVKAMPKFNFSEEEKNALVTYLKFIDSTGYYPNYKAKFKSNGWVELEYKNEK</sequence>
<evidence type="ECO:0000256" key="5">
    <source>
        <dbReference type="SAM" id="Phobius"/>
    </source>
</evidence>
<dbReference type="Pfam" id="PF13442">
    <property type="entry name" value="Cytochrome_CBB3"/>
    <property type="match status" value="1"/>
</dbReference>
<dbReference type="GO" id="GO:0009055">
    <property type="term" value="F:electron transfer activity"/>
    <property type="evidence" value="ECO:0007669"/>
    <property type="project" value="InterPro"/>
</dbReference>
<dbReference type="EMBL" id="VSFC01000062">
    <property type="protein sequence ID" value="TYA52365.1"/>
    <property type="molecule type" value="Genomic_DNA"/>
</dbReference>
<keyword evidence="1 4" id="KW-0349">Heme</keyword>
<evidence type="ECO:0000256" key="1">
    <source>
        <dbReference type="ARBA" id="ARBA00022617"/>
    </source>
</evidence>
<dbReference type="SUPFAM" id="SSF46626">
    <property type="entry name" value="Cytochrome c"/>
    <property type="match status" value="1"/>
</dbReference>
<keyword evidence="2 4" id="KW-0479">Metal-binding</keyword>
<dbReference type="Gene3D" id="1.10.760.10">
    <property type="entry name" value="Cytochrome c-like domain"/>
    <property type="match status" value="1"/>
</dbReference>
<keyword evidence="8" id="KW-1185">Reference proteome</keyword>
<feature type="transmembrane region" description="Helical" evidence="5">
    <location>
        <begin position="7"/>
        <end position="27"/>
    </location>
</feature>
<comment type="caution">
    <text evidence="7">The sequence shown here is derived from an EMBL/GenBank/DDBJ whole genome shotgun (WGS) entry which is preliminary data.</text>
</comment>
<keyword evidence="5" id="KW-1133">Transmembrane helix</keyword>
<feature type="domain" description="Cytochrome c" evidence="6">
    <location>
        <begin position="40"/>
        <end position="117"/>
    </location>
</feature>
<dbReference type="OrthoDB" id="9809720at2"/>
<dbReference type="InterPro" id="IPR036909">
    <property type="entry name" value="Cyt_c-like_dom_sf"/>
</dbReference>
<proteinExistence type="predicted"/>
<evidence type="ECO:0000259" key="6">
    <source>
        <dbReference type="PROSITE" id="PS51007"/>
    </source>
</evidence>
<organism evidence="7 8">
    <name type="scientific">Formosa maritima</name>
    <dbReference type="NCBI Taxonomy" id="2592046"/>
    <lineage>
        <taxon>Bacteria</taxon>
        <taxon>Pseudomonadati</taxon>
        <taxon>Bacteroidota</taxon>
        <taxon>Flavobacteriia</taxon>
        <taxon>Flavobacteriales</taxon>
        <taxon>Flavobacteriaceae</taxon>
        <taxon>Formosa</taxon>
    </lineage>
</organism>
<dbReference type="InterPro" id="IPR009056">
    <property type="entry name" value="Cyt_c-like_dom"/>
</dbReference>
<evidence type="ECO:0000313" key="7">
    <source>
        <dbReference type="EMBL" id="TYA52365.1"/>
    </source>
</evidence>
<gene>
    <name evidence="7" type="ORF">FVF61_13570</name>
</gene>
<keyword evidence="3 4" id="KW-0408">Iron</keyword>
<evidence type="ECO:0000256" key="2">
    <source>
        <dbReference type="ARBA" id="ARBA00022723"/>
    </source>
</evidence>
<dbReference type="RefSeq" id="WP_148457314.1">
    <property type="nucleotide sequence ID" value="NZ_VSFC01000062.1"/>
</dbReference>
<dbReference type="Proteomes" id="UP000324550">
    <property type="component" value="Unassembled WGS sequence"/>
</dbReference>